<accession>A0A9P8LYI1</accession>
<dbReference type="GeneID" id="94295944"/>
<sequence>MNNNFYNDYLAQIKQREKSYSLHLQKQSKFISNPMQQDKMLDKKQLKSMSLQNQPLAVPAEILCFQPHCKASVKYHKMEQLSMNQDQPVSKVQNQQSTLSQKQKKAYILPNRETIQIKRDFSPAVHITEKHFSLYQKTQVQFSDPHQFFKDLLSPKRTLQVKLQIVDREKQAIQEDRNCKLQYQRNKMLSQNSARIPTITRQPTTKSQCTMRQQSTVQDLTSADLLDTRSINSPQLSANHSRVRFQ</sequence>
<dbReference type="Proteomes" id="UP000018208">
    <property type="component" value="Unassembled WGS sequence"/>
</dbReference>
<proteinExistence type="predicted"/>
<protein>
    <submittedName>
        <fullName evidence="1">Uncharacterized protein</fullName>
    </submittedName>
</protein>
<dbReference type="RefSeq" id="XP_067767131.1">
    <property type="nucleotide sequence ID" value="XM_067905814.1"/>
</dbReference>
<reference evidence="1 2" key="1">
    <citation type="journal article" date="2014" name="PLoS Genet.">
        <title>The Genome of Spironucleus salmonicida Highlights a Fish Pathogen Adapted to Fluctuating Environments.</title>
        <authorList>
            <person name="Xu F."/>
            <person name="Jerlstrom-Hultqvist J."/>
            <person name="Einarsson E."/>
            <person name="Astvaldsson A."/>
            <person name="Svard S.G."/>
            <person name="Andersson J.O."/>
        </authorList>
    </citation>
    <scope>NUCLEOTIDE SEQUENCE [LARGE SCALE GENOMIC DNA]</scope>
    <source>
        <strain evidence="1 2">ATCC 50377</strain>
    </source>
</reference>
<name>A0A9P8LYI1_9EUKA</name>
<keyword evidence="2" id="KW-1185">Reference proteome</keyword>
<organism evidence="1 2">
    <name type="scientific">Spironucleus salmonicida</name>
    <dbReference type="NCBI Taxonomy" id="348837"/>
    <lineage>
        <taxon>Eukaryota</taxon>
        <taxon>Metamonada</taxon>
        <taxon>Diplomonadida</taxon>
        <taxon>Hexamitidae</taxon>
        <taxon>Hexamitinae</taxon>
        <taxon>Spironucleus</taxon>
    </lineage>
</organism>
<gene>
    <name evidence="1" type="ORF">SS50377_21921</name>
</gene>
<dbReference type="AlphaFoldDB" id="A0A9P8LYI1"/>
<comment type="caution">
    <text evidence="1">The sequence shown here is derived from an EMBL/GenBank/DDBJ whole genome shotgun (WGS) entry which is preliminary data.</text>
</comment>
<dbReference type="KEGG" id="ssao:94295944"/>
<evidence type="ECO:0000313" key="1">
    <source>
        <dbReference type="EMBL" id="KAH0576358.1"/>
    </source>
</evidence>
<evidence type="ECO:0000313" key="2">
    <source>
        <dbReference type="Proteomes" id="UP000018208"/>
    </source>
</evidence>
<dbReference type="EMBL" id="AUWU02000002">
    <property type="protein sequence ID" value="KAH0576358.1"/>
    <property type="molecule type" value="Genomic_DNA"/>
</dbReference>